<proteinExistence type="predicted"/>
<evidence type="ECO:0000313" key="3">
    <source>
        <dbReference type="EMBL" id="AXE16344.1"/>
    </source>
</evidence>
<dbReference type="KEGG" id="run:DR864_00695"/>
<evidence type="ECO:0000259" key="2">
    <source>
        <dbReference type="Pfam" id="PF13648"/>
    </source>
</evidence>
<dbReference type="Proteomes" id="UP000251993">
    <property type="component" value="Chromosome"/>
</dbReference>
<dbReference type="AlphaFoldDB" id="A0A344TCH3"/>
<protein>
    <recommendedName>
        <fullName evidence="2">Lipocalin-like domain-containing protein</fullName>
    </recommendedName>
</protein>
<reference evidence="3 4" key="1">
    <citation type="submission" date="2018-07" db="EMBL/GenBank/DDBJ databases">
        <title>Genome sequencing of Runella.</title>
        <authorList>
            <person name="Baek M.-G."/>
            <person name="Yi H."/>
        </authorList>
    </citation>
    <scope>NUCLEOTIDE SEQUENCE [LARGE SCALE GENOMIC DNA]</scope>
    <source>
        <strain evidence="3 4">HYN0085</strain>
    </source>
</reference>
<evidence type="ECO:0000313" key="4">
    <source>
        <dbReference type="Proteomes" id="UP000251993"/>
    </source>
</evidence>
<keyword evidence="1" id="KW-0732">Signal</keyword>
<organism evidence="3 4">
    <name type="scientific">Runella rosea</name>
    <dbReference type="NCBI Taxonomy" id="2259595"/>
    <lineage>
        <taxon>Bacteria</taxon>
        <taxon>Pseudomonadati</taxon>
        <taxon>Bacteroidota</taxon>
        <taxon>Cytophagia</taxon>
        <taxon>Cytophagales</taxon>
        <taxon>Spirosomataceae</taxon>
        <taxon>Runella</taxon>
    </lineage>
</organism>
<dbReference type="Pfam" id="PF13648">
    <property type="entry name" value="Lipocalin_4"/>
    <property type="match status" value="1"/>
</dbReference>
<accession>A0A344TCH3</accession>
<gene>
    <name evidence="3" type="ORF">DR864_00695</name>
</gene>
<dbReference type="OrthoDB" id="953591at2"/>
<name>A0A344TCH3_9BACT</name>
<feature type="signal peptide" evidence="1">
    <location>
        <begin position="1"/>
        <end position="18"/>
    </location>
</feature>
<evidence type="ECO:0000256" key="1">
    <source>
        <dbReference type="SAM" id="SignalP"/>
    </source>
</evidence>
<feature type="chain" id="PRO_5016624945" description="Lipocalin-like domain-containing protein" evidence="1">
    <location>
        <begin position="19"/>
        <end position="132"/>
    </location>
</feature>
<dbReference type="RefSeq" id="WP_114065131.1">
    <property type="nucleotide sequence ID" value="NZ_CP030850.1"/>
</dbReference>
<dbReference type="InterPro" id="IPR024311">
    <property type="entry name" value="Lipocalin-like"/>
</dbReference>
<feature type="domain" description="Lipocalin-like" evidence="2">
    <location>
        <begin position="24"/>
        <end position="119"/>
    </location>
</feature>
<sequence>MKKLLLFLLITACLSCNKNPDNELVGTWKLVSYCKPTSSTNCTQITIPNDKGVFVTFTNDKQFNEYFQNTKPIEYAFLGCGGGSYEIEDKDIRIRALCMSSSNGRLIKLVSLTSKRLVLNPYGTGEYIFEKQ</sequence>
<keyword evidence="4" id="KW-1185">Reference proteome</keyword>
<dbReference type="EMBL" id="CP030850">
    <property type="protein sequence ID" value="AXE16344.1"/>
    <property type="molecule type" value="Genomic_DNA"/>
</dbReference>